<name>A0A934IFN3_9MICO</name>
<dbReference type="Proteomes" id="UP000602087">
    <property type="component" value="Unassembled WGS sequence"/>
</dbReference>
<dbReference type="SUPFAM" id="SSF53850">
    <property type="entry name" value="Periplasmic binding protein-like II"/>
    <property type="match status" value="1"/>
</dbReference>
<organism evidence="3 4">
    <name type="scientific">Sanguibacter suaedae</name>
    <dbReference type="NCBI Taxonomy" id="2795737"/>
    <lineage>
        <taxon>Bacteria</taxon>
        <taxon>Bacillati</taxon>
        <taxon>Actinomycetota</taxon>
        <taxon>Actinomycetes</taxon>
        <taxon>Micrococcales</taxon>
        <taxon>Sanguibacteraceae</taxon>
        <taxon>Sanguibacter</taxon>
    </lineage>
</organism>
<evidence type="ECO:0000256" key="2">
    <source>
        <dbReference type="SAM" id="SignalP"/>
    </source>
</evidence>
<dbReference type="Gene3D" id="3.40.190.10">
    <property type="entry name" value="Periplasmic binding protein-like II"/>
    <property type="match status" value="1"/>
</dbReference>
<dbReference type="PANTHER" id="PTHR43649:SF31">
    <property type="entry name" value="SN-GLYCEROL-3-PHOSPHATE-BINDING PERIPLASMIC PROTEIN UGPB"/>
    <property type="match status" value="1"/>
</dbReference>
<protein>
    <submittedName>
        <fullName evidence="3">Extracellular solute-binding protein</fullName>
    </submittedName>
</protein>
<evidence type="ECO:0000313" key="3">
    <source>
        <dbReference type="EMBL" id="MBI9116124.1"/>
    </source>
</evidence>
<dbReference type="PROSITE" id="PS51257">
    <property type="entry name" value="PROKAR_LIPOPROTEIN"/>
    <property type="match status" value="1"/>
</dbReference>
<dbReference type="PANTHER" id="PTHR43649">
    <property type="entry name" value="ARABINOSE-BINDING PROTEIN-RELATED"/>
    <property type="match status" value="1"/>
</dbReference>
<dbReference type="InterPro" id="IPR050490">
    <property type="entry name" value="Bact_solute-bd_prot1"/>
</dbReference>
<evidence type="ECO:0000256" key="1">
    <source>
        <dbReference type="ARBA" id="ARBA00008520"/>
    </source>
</evidence>
<comment type="similarity">
    <text evidence="1">Belongs to the bacterial solute-binding protein 1 family.</text>
</comment>
<comment type="caution">
    <text evidence="3">The sequence shown here is derived from an EMBL/GenBank/DDBJ whole genome shotgun (WGS) entry which is preliminary data.</text>
</comment>
<keyword evidence="2" id="KW-0732">Signal</keyword>
<feature type="chain" id="PRO_5039278140" evidence="2">
    <location>
        <begin position="30"/>
        <end position="543"/>
    </location>
</feature>
<gene>
    <name evidence="3" type="ORF">JAV76_13995</name>
</gene>
<accession>A0A934IFN3</accession>
<dbReference type="PROSITE" id="PS51318">
    <property type="entry name" value="TAT"/>
    <property type="match status" value="1"/>
</dbReference>
<evidence type="ECO:0000313" key="4">
    <source>
        <dbReference type="Proteomes" id="UP000602087"/>
    </source>
</evidence>
<dbReference type="EMBL" id="JAEINH010000017">
    <property type="protein sequence ID" value="MBI9116124.1"/>
    <property type="molecule type" value="Genomic_DNA"/>
</dbReference>
<sequence length="543" mass="58891">MNAPINRRSFLGMLAAGAAVVGVPSLLTACGGTASTGSTNVGGIATTTDHLPTYVPITYAEPDYPSVNGSLPGFEKIPEEFVQSVDAPPGKGSSFTAMTPLWGTPPPTTGNQYYEAVNEMLGSTLTFQIADGNEYGTTLATALAAPKDLPDWVSVPTWNIPPRFASEVVPNVFQDLTPYLAGDKVKKWPNLANIPTAAWSYSSFDGKLYGLPFPTGVINDSIFYRDDILSELGITPDVKNGQDLIDLMVELTDPGAKRYGAHDMWTAATLIHSVVPKWKLTDDGKLLHRVETDEYREALEWNAAVFASGAVHPDVDNTWGKQLFWDGEVVVINDGLGSWHENLAQMLGTNPNWSQTPFPPFGADGNDPTYYKGNPCSIFSFLKKTDDEARVTELLDLANVLAAPFGTTEYDLIANGVEGVHFTRGSDGLPVPTELAASEIQPTYMFLVDGPEANAKVQYPGFVKESSEFTQLAASYAVEPVFWGLQISEPDQYASIGQPFEDLEKDISRGRKSLSDLDAAIETWRSAGGEELRTFYQGILDES</sequence>
<dbReference type="AlphaFoldDB" id="A0A934IFN3"/>
<feature type="signal peptide" evidence="2">
    <location>
        <begin position="1"/>
        <end position="29"/>
    </location>
</feature>
<keyword evidence="4" id="KW-1185">Reference proteome</keyword>
<reference evidence="3" key="1">
    <citation type="submission" date="2020-12" db="EMBL/GenBank/DDBJ databases">
        <title>Sanguibacter suaedae sp. nov., isolated from Suaeda aralocaspica.</title>
        <authorList>
            <person name="Ma Q."/>
        </authorList>
    </citation>
    <scope>NUCLEOTIDE SEQUENCE</scope>
    <source>
        <strain evidence="3">YZGR15</strain>
    </source>
</reference>
<dbReference type="InterPro" id="IPR006311">
    <property type="entry name" value="TAT_signal"/>
</dbReference>
<proteinExistence type="inferred from homology"/>